<dbReference type="AlphaFoldDB" id="A0AAV2JH10"/>
<evidence type="ECO:0000313" key="2">
    <source>
        <dbReference type="EMBL" id="CAL1577006.1"/>
    </source>
</evidence>
<keyword evidence="3" id="KW-1185">Reference proteome</keyword>
<sequence>MDTHTQRLTTDSPRHVSEPGETGPSPGGRAAGVDRDNWRRQEACAAVRSLHRTWQLGAAQELTDDGGLSVRMSGYVHHRPQ</sequence>
<name>A0AAV2JH10_KNICA</name>
<dbReference type="EMBL" id="OZ035835">
    <property type="protein sequence ID" value="CAL1577006.1"/>
    <property type="molecule type" value="Genomic_DNA"/>
</dbReference>
<feature type="region of interest" description="Disordered" evidence="1">
    <location>
        <begin position="1"/>
        <end position="37"/>
    </location>
</feature>
<dbReference type="Proteomes" id="UP001497482">
    <property type="component" value="Chromosome 13"/>
</dbReference>
<proteinExistence type="predicted"/>
<organism evidence="2 3">
    <name type="scientific">Knipowitschia caucasica</name>
    <name type="common">Caucasian dwarf goby</name>
    <name type="synonym">Pomatoschistus caucasicus</name>
    <dbReference type="NCBI Taxonomy" id="637954"/>
    <lineage>
        <taxon>Eukaryota</taxon>
        <taxon>Metazoa</taxon>
        <taxon>Chordata</taxon>
        <taxon>Craniata</taxon>
        <taxon>Vertebrata</taxon>
        <taxon>Euteleostomi</taxon>
        <taxon>Actinopterygii</taxon>
        <taxon>Neopterygii</taxon>
        <taxon>Teleostei</taxon>
        <taxon>Neoteleostei</taxon>
        <taxon>Acanthomorphata</taxon>
        <taxon>Gobiaria</taxon>
        <taxon>Gobiiformes</taxon>
        <taxon>Gobioidei</taxon>
        <taxon>Gobiidae</taxon>
        <taxon>Gobiinae</taxon>
        <taxon>Knipowitschia</taxon>
    </lineage>
</organism>
<accession>A0AAV2JH10</accession>
<evidence type="ECO:0000313" key="3">
    <source>
        <dbReference type="Proteomes" id="UP001497482"/>
    </source>
</evidence>
<gene>
    <name evidence="2" type="ORF">KC01_LOCUS8396</name>
</gene>
<reference evidence="2 3" key="1">
    <citation type="submission" date="2024-04" db="EMBL/GenBank/DDBJ databases">
        <authorList>
            <person name="Waldvogel A.-M."/>
            <person name="Schoenle A."/>
        </authorList>
    </citation>
    <scope>NUCLEOTIDE SEQUENCE [LARGE SCALE GENOMIC DNA]</scope>
</reference>
<feature type="compositionally biased region" description="Polar residues" evidence="1">
    <location>
        <begin position="1"/>
        <end position="11"/>
    </location>
</feature>
<evidence type="ECO:0000256" key="1">
    <source>
        <dbReference type="SAM" id="MobiDB-lite"/>
    </source>
</evidence>
<protein>
    <submittedName>
        <fullName evidence="2">Uncharacterized protein</fullName>
    </submittedName>
</protein>